<dbReference type="AlphaFoldDB" id="A0A1L7NMD7"/>
<evidence type="ECO:0000313" key="1">
    <source>
        <dbReference type="EMBL" id="BAW26625.1"/>
    </source>
</evidence>
<protein>
    <submittedName>
        <fullName evidence="1">Uncharacterized protein</fullName>
    </submittedName>
</protein>
<keyword evidence="1" id="KW-0614">Plasmid</keyword>
<dbReference type="Proteomes" id="UP000218731">
    <property type="component" value="Plasmid pKF715A"/>
</dbReference>
<reference evidence="1 2" key="1">
    <citation type="submission" date="2015-11" db="EMBL/GenBank/DDBJ databases">
        <title>Complete genome sequencing of a biphenyl-degrading bacterium, Pseudomonas putida KF715 (=NBRC110667).</title>
        <authorList>
            <person name="Suenaga H."/>
            <person name="Fujihara N."/>
            <person name="Watanabe T."/>
            <person name="Hirose J."/>
            <person name="Kimura N."/>
            <person name="Yamazoe A."/>
            <person name="Hosoyama A."/>
            <person name="Shimodaira J."/>
            <person name="Furukawa K."/>
        </authorList>
    </citation>
    <scope>NUCLEOTIDE SEQUENCE [LARGE SCALE GENOMIC DNA]</scope>
    <source>
        <strain evidence="1 2">KF715</strain>
        <plasmid evidence="2">Plasmid pkf715a dna</plasmid>
    </source>
</reference>
<evidence type="ECO:0000313" key="2">
    <source>
        <dbReference type="Proteomes" id="UP000218731"/>
    </source>
</evidence>
<dbReference type="EMBL" id="AP015030">
    <property type="protein sequence ID" value="BAW26625.1"/>
    <property type="molecule type" value="Genomic_DNA"/>
</dbReference>
<geneLocation type="plasmid" evidence="2">
    <name>pkf715a dna</name>
</geneLocation>
<sequence>MDSSQPDDQARLPLPVGAVIEYCGDLAVVVRDPGGEGRLTVKVRGCVTQWRWTHEGVSCSVVSIPGCKR</sequence>
<gene>
    <name evidence="1" type="ORF">KF715C_pA1200</name>
</gene>
<proteinExistence type="predicted"/>
<name>A0A1L7NMD7_PSEPU</name>
<accession>A0A1L7NMD7</accession>
<organism evidence="1 2">
    <name type="scientific">Pseudomonas putida</name>
    <name type="common">Arthrobacter siderocapsulatus</name>
    <dbReference type="NCBI Taxonomy" id="303"/>
    <lineage>
        <taxon>Bacteria</taxon>
        <taxon>Pseudomonadati</taxon>
        <taxon>Pseudomonadota</taxon>
        <taxon>Gammaproteobacteria</taxon>
        <taxon>Pseudomonadales</taxon>
        <taxon>Pseudomonadaceae</taxon>
        <taxon>Pseudomonas</taxon>
    </lineage>
</organism>